<dbReference type="AlphaFoldDB" id="T1J1E8"/>
<evidence type="ECO:0000313" key="1">
    <source>
        <dbReference type="EnsemblMetazoa" id="SMAR007366-PA"/>
    </source>
</evidence>
<keyword evidence="2" id="KW-1185">Reference proteome</keyword>
<reference evidence="2" key="1">
    <citation type="submission" date="2011-05" db="EMBL/GenBank/DDBJ databases">
        <authorList>
            <person name="Richards S.R."/>
            <person name="Qu J."/>
            <person name="Jiang H."/>
            <person name="Jhangiani S.N."/>
            <person name="Agravi P."/>
            <person name="Goodspeed R."/>
            <person name="Gross S."/>
            <person name="Mandapat C."/>
            <person name="Jackson L."/>
            <person name="Mathew T."/>
            <person name="Pu L."/>
            <person name="Thornton R."/>
            <person name="Saada N."/>
            <person name="Wilczek-Boney K.B."/>
            <person name="Lee S."/>
            <person name="Kovar C."/>
            <person name="Wu Y."/>
            <person name="Scherer S.E."/>
            <person name="Worley K.C."/>
            <person name="Muzny D.M."/>
            <person name="Gibbs R."/>
        </authorList>
    </citation>
    <scope>NUCLEOTIDE SEQUENCE</scope>
    <source>
        <strain evidence="2">Brora</strain>
    </source>
</reference>
<evidence type="ECO:0000313" key="2">
    <source>
        <dbReference type="Proteomes" id="UP000014500"/>
    </source>
</evidence>
<name>T1J1E8_STRMM</name>
<protein>
    <submittedName>
        <fullName evidence="1">Uncharacterized protein</fullName>
    </submittedName>
</protein>
<sequence length="88" mass="9962">MTKKSVISVETVQYLTIEVRYGSLSVLTKSRFKSSVNEFQRCSTASEKQNMQAMSNLVSNVNSRDLERTRAVLVMSNWPCIVHSEQSS</sequence>
<accession>T1J1E8</accession>
<dbReference type="EMBL" id="JH431783">
    <property type="status" value="NOT_ANNOTATED_CDS"/>
    <property type="molecule type" value="Genomic_DNA"/>
</dbReference>
<dbReference type="Proteomes" id="UP000014500">
    <property type="component" value="Unassembled WGS sequence"/>
</dbReference>
<proteinExistence type="predicted"/>
<dbReference type="EnsemblMetazoa" id="SMAR007366-RA">
    <property type="protein sequence ID" value="SMAR007366-PA"/>
    <property type="gene ID" value="SMAR007366"/>
</dbReference>
<organism evidence="1 2">
    <name type="scientific">Strigamia maritima</name>
    <name type="common">European centipede</name>
    <name type="synonym">Geophilus maritimus</name>
    <dbReference type="NCBI Taxonomy" id="126957"/>
    <lineage>
        <taxon>Eukaryota</taxon>
        <taxon>Metazoa</taxon>
        <taxon>Ecdysozoa</taxon>
        <taxon>Arthropoda</taxon>
        <taxon>Myriapoda</taxon>
        <taxon>Chilopoda</taxon>
        <taxon>Pleurostigmophora</taxon>
        <taxon>Geophilomorpha</taxon>
        <taxon>Linotaeniidae</taxon>
        <taxon>Strigamia</taxon>
    </lineage>
</organism>
<reference evidence="1" key="2">
    <citation type="submission" date="2015-02" db="UniProtKB">
        <authorList>
            <consortium name="EnsemblMetazoa"/>
        </authorList>
    </citation>
    <scope>IDENTIFICATION</scope>
</reference>
<dbReference type="HOGENOM" id="CLU_2471917_0_0_1"/>